<dbReference type="EMBL" id="JAQQBR010001831">
    <property type="protein sequence ID" value="KAK0168193.1"/>
    <property type="molecule type" value="Genomic_DNA"/>
</dbReference>
<dbReference type="AlphaFoldDB" id="A0AA39FEV4"/>
<sequence>MQSVILEAQVLWGKLFDGGQIIDPYRRMQKLSKEREIQQCQHFLHHNYFAMGEFLSAIYPPKDVDIDTELRDDDEAPAGIMVGDPWIDLTDPALLNPTEITIPRQHPFLLKRTDREGYYVLEKAEKHFGIVACTTSILGQKTKLAVVAANVSKVVKYRRSCCLLLLDRAYTENDSPATSDCQNTKESHECQEEEIMDKVIRTSRNIEFVEEKEAASARHNEEPDIEWDDELSQEKTTICVSEHGAPNDEEELPSEQQAEHKIEAPILNDEQMEIMSESSAPSKKIEKIVRCRGTPGRCETSELCCTSIMHKMIVFNRK</sequence>
<evidence type="ECO:0000313" key="3">
    <source>
        <dbReference type="Proteomes" id="UP001168972"/>
    </source>
</evidence>
<feature type="region of interest" description="Disordered" evidence="1">
    <location>
        <begin position="211"/>
        <end position="231"/>
    </location>
</feature>
<evidence type="ECO:0000313" key="2">
    <source>
        <dbReference type="EMBL" id="KAK0168193.1"/>
    </source>
</evidence>
<comment type="caution">
    <text evidence="2">The sequence shown here is derived from an EMBL/GenBank/DDBJ whole genome shotgun (WGS) entry which is preliminary data.</text>
</comment>
<name>A0AA39FEV4_MICHY</name>
<dbReference type="Proteomes" id="UP001168972">
    <property type="component" value="Unassembled WGS sequence"/>
</dbReference>
<evidence type="ECO:0000256" key="1">
    <source>
        <dbReference type="SAM" id="MobiDB-lite"/>
    </source>
</evidence>
<reference evidence="2" key="2">
    <citation type="submission" date="2023-03" db="EMBL/GenBank/DDBJ databases">
        <authorList>
            <person name="Inwood S.N."/>
            <person name="Skelly J.G."/>
            <person name="Guhlin J."/>
            <person name="Harrop T.W.R."/>
            <person name="Goldson S.G."/>
            <person name="Dearden P.K."/>
        </authorList>
    </citation>
    <scope>NUCLEOTIDE SEQUENCE</scope>
    <source>
        <strain evidence="2">Lincoln</strain>
        <tissue evidence="2">Whole body</tissue>
    </source>
</reference>
<accession>A0AA39FEV4</accession>
<keyword evidence="3" id="KW-1185">Reference proteome</keyword>
<gene>
    <name evidence="2" type="ORF">PV327_002018</name>
</gene>
<organism evidence="2 3">
    <name type="scientific">Microctonus hyperodae</name>
    <name type="common">Parasitoid wasp</name>
    <dbReference type="NCBI Taxonomy" id="165561"/>
    <lineage>
        <taxon>Eukaryota</taxon>
        <taxon>Metazoa</taxon>
        <taxon>Ecdysozoa</taxon>
        <taxon>Arthropoda</taxon>
        <taxon>Hexapoda</taxon>
        <taxon>Insecta</taxon>
        <taxon>Pterygota</taxon>
        <taxon>Neoptera</taxon>
        <taxon>Endopterygota</taxon>
        <taxon>Hymenoptera</taxon>
        <taxon>Apocrita</taxon>
        <taxon>Ichneumonoidea</taxon>
        <taxon>Braconidae</taxon>
        <taxon>Euphorinae</taxon>
        <taxon>Microctonus</taxon>
    </lineage>
</organism>
<feature type="compositionally biased region" description="Basic and acidic residues" evidence="1">
    <location>
        <begin position="211"/>
        <end position="222"/>
    </location>
</feature>
<reference evidence="2" key="1">
    <citation type="journal article" date="2023" name="bioRxiv">
        <title>Scaffold-level genome assemblies of two parasitoid biocontrol wasps reveal the parthenogenesis mechanism and an associated novel virus.</title>
        <authorList>
            <person name="Inwood S."/>
            <person name="Skelly J."/>
            <person name="Guhlin J."/>
            <person name="Harrop T."/>
            <person name="Goldson S."/>
            <person name="Dearden P."/>
        </authorList>
    </citation>
    <scope>NUCLEOTIDE SEQUENCE</scope>
    <source>
        <strain evidence="2">Lincoln</strain>
        <tissue evidence="2">Whole body</tissue>
    </source>
</reference>
<protein>
    <submittedName>
        <fullName evidence="2">Uncharacterized protein</fullName>
    </submittedName>
</protein>
<proteinExistence type="predicted"/>